<evidence type="ECO:0000313" key="4">
    <source>
        <dbReference type="Proteomes" id="UP001215598"/>
    </source>
</evidence>
<dbReference type="EMBL" id="JARKIB010000021">
    <property type="protein sequence ID" value="KAJ7767722.1"/>
    <property type="molecule type" value="Genomic_DNA"/>
</dbReference>
<evidence type="ECO:0000313" key="3">
    <source>
        <dbReference type="EMBL" id="KAJ7767722.1"/>
    </source>
</evidence>
<sequence>MTASIAVLLYILGGEQQADGRDTAFAPFLGNGAHCNKPHRDRDPREKRQRKWGSVTVAPLQSSKDNPKIAAFAASAVMFGLRVLPVGMMINFELRPANARSEIGSLPRT</sequence>
<reference evidence="3" key="1">
    <citation type="submission" date="2023-03" db="EMBL/GenBank/DDBJ databases">
        <title>Massive genome expansion in bonnet fungi (Mycena s.s.) driven by repeated elements and novel gene families across ecological guilds.</title>
        <authorList>
            <consortium name="Lawrence Berkeley National Laboratory"/>
            <person name="Harder C.B."/>
            <person name="Miyauchi S."/>
            <person name="Viragh M."/>
            <person name="Kuo A."/>
            <person name="Thoen E."/>
            <person name="Andreopoulos B."/>
            <person name="Lu D."/>
            <person name="Skrede I."/>
            <person name="Drula E."/>
            <person name="Henrissat B."/>
            <person name="Morin E."/>
            <person name="Kohler A."/>
            <person name="Barry K."/>
            <person name="LaButti K."/>
            <person name="Morin E."/>
            <person name="Salamov A."/>
            <person name="Lipzen A."/>
            <person name="Mereny Z."/>
            <person name="Hegedus B."/>
            <person name="Baldrian P."/>
            <person name="Stursova M."/>
            <person name="Weitz H."/>
            <person name="Taylor A."/>
            <person name="Grigoriev I.V."/>
            <person name="Nagy L.G."/>
            <person name="Martin F."/>
            <person name="Kauserud H."/>
        </authorList>
    </citation>
    <scope>NUCLEOTIDE SEQUENCE</scope>
    <source>
        <strain evidence="3">CBHHK182m</strain>
    </source>
</reference>
<accession>A0AAD7JLY3</accession>
<keyword evidence="2" id="KW-0732">Signal</keyword>
<name>A0AAD7JLY3_9AGAR</name>
<gene>
    <name evidence="3" type="ORF">B0H16DRAFT_1453343</name>
</gene>
<protein>
    <submittedName>
        <fullName evidence="3">Uncharacterized protein</fullName>
    </submittedName>
</protein>
<proteinExistence type="predicted"/>
<feature type="chain" id="PRO_5042011725" evidence="2">
    <location>
        <begin position="21"/>
        <end position="109"/>
    </location>
</feature>
<feature type="signal peptide" evidence="2">
    <location>
        <begin position="1"/>
        <end position="20"/>
    </location>
</feature>
<feature type="region of interest" description="Disordered" evidence="1">
    <location>
        <begin position="32"/>
        <end position="56"/>
    </location>
</feature>
<comment type="caution">
    <text evidence="3">The sequence shown here is derived from an EMBL/GenBank/DDBJ whole genome shotgun (WGS) entry which is preliminary data.</text>
</comment>
<evidence type="ECO:0000256" key="2">
    <source>
        <dbReference type="SAM" id="SignalP"/>
    </source>
</evidence>
<dbReference type="Proteomes" id="UP001215598">
    <property type="component" value="Unassembled WGS sequence"/>
</dbReference>
<organism evidence="3 4">
    <name type="scientific">Mycena metata</name>
    <dbReference type="NCBI Taxonomy" id="1033252"/>
    <lineage>
        <taxon>Eukaryota</taxon>
        <taxon>Fungi</taxon>
        <taxon>Dikarya</taxon>
        <taxon>Basidiomycota</taxon>
        <taxon>Agaricomycotina</taxon>
        <taxon>Agaricomycetes</taxon>
        <taxon>Agaricomycetidae</taxon>
        <taxon>Agaricales</taxon>
        <taxon>Marasmiineae</taxon>
        <taxon>Mycenaceae</taxon>
        <taxon>Mycena</taxon>
    </lineage>
</organism>
<dbReference type="AlphaFoldDB" id="A0AAD7JLY3"/>
<evidence type="ECO:0000256" key="1">
    <source>
        <dbReference type="SAM" id="MobiDB-lite"/>
    </source>
</evidence>
<keyword evidence="4" id="KW-1185">Reference proteome</keyword>